<name>A0A7C2NXS2_9PLAN</name>
<evidence type="ECO:0000256" key="2">
    <source>
        <dbReference type="ARBA" id="ARBA00022737"/>
    </source>
</evidence>
<feature type="chain" id="PRO_5027811255" evidence="3">
    <location>
        <begin position="22"/>
        <end position="331"/>
    </location>
</feature>
<keyword evidence="2" id="KW-0677">Repeat</keyword>
<dbReference type="InterPro" id="IPR015915">
    <property type="entry name" value="Kelch-typ_b-propeller"/>
</dbReference>
<dbReference type="PANTHER" id="PTHR46376:SF1">
    <property type="entry name" value="LEUCINE-ZIPPER-LIKE TRANSCRIPTIONAL REGULATOR 1"/>
    <property type="match status" value="1"/>
</dbReference>
<evidence type="ECO:0000256" key="1">
    <source>
        <dbReference type="ARBA" id="ARBA00022441"/>
    </source>
</evidence>
<dbReference type="EMBL" id="DSOK01000328">
    <property type="protein sequence ID" value="HEN16130.1"/>
    <property type="molecule type" value="Genomic_DNA"/>
</dbReference>
<dbReference type="InterPro" id="IPR051568">
    <property type="entry name" value="LZTR1/Attractin"/>
</dbReference>
<comment type="caution">
    <text evidence="4">The sequence shown here is derived from an EMBL/GenBank/DDBJ whole genome shotgun (WGS) entry which is preliminary data.</text>
</comment>
<dbReference type="SUPFAM" id="SSF117281">
    <property type="entry name" value="Kelch motif"/>
    <property type="match status" value="1"/>
</dbReference>
<proteinExistence type="predicted"/>
<evidence type="ECO:0000313" key="4">
    <source>
        <dbReference type="EMBL" id="HEN16130.1"/>
    </source>
</evidence>
<reference evidence="4" key="1">
    <citation type="journal article" date="2020" name="mSystems">
        <title>Genome- and Community-Level Interaction Insights into Carbon Utilization and Element Cycling Functions of Hydrothermarchaeota in Hydrothermal Sediment.</title>
        <authorList>
            <person name="Zhou Z."/>
            <person name="Liu Y."/>
            <person name="Xu W."/>
            <person name="Pan J."/>
            <person name="Luo Z.H."/>
            <person name="Li M."/>
        </authorList>
    </citation>
    <scope>NUCLEOTIDE SEQUENCE [LARGE SCALE GENOMIC DNA]</scope>
    <source>
        <strain evidence="4">SpSt-339</strain>
    </source>
</reference>
<dbReference type="PANTHER" id="PTHR46376">
    <property type="entry name" value="LEUCINE-ZIPPER-LIKE TRANSCRIPTIONAL REGULATOR 1"/>
    <property type="match status" value="1"/>
</dbReference>
<evidence type="ECO:0000256" key="3">
    <source>
        <dbReference type="SAM" id="SignalP"/>
    </source>
</evidence>
<feature type="signal peptide" evidence="3">
    <location>
        <begin position="1"/>
        <end position="21"/>
    </location>
</feature>
<organism evidence="4">
    <name type="scientific">Schlesneria paludicola</name>
    <dbReference type="NCBI Taxonomy" id="360056"/>
    <lineage>
        <taxon>Bacteria</taxon>
        <taxon>Pseudomonadati</taxon>
        <taxon>Planctomycetota</taxon>
        <taxon>Planctomycetia</taxon>
        <taxon>Planctomycetales</taxon>
        <taxon>Planctomycetaceae</taxon>
        <taxon>Schlesneria</taxon>
    </lineage>
</organism>
<dbReference type="AlphaFoldDB" id="A0A7C2NXS2"/>
<protein>
    <submittedName>
        <fullName evidence="4">Galactose oxidase</fullName>
    </submittedName>
</protein>
<keyword evidence="1" id="KW-0880">Kelch repeat</keyword>
<dbReference type="Gene3D" id="2.120.10.80">
    <property type="entry name" value="Kelch-type beta propeller"/>
    <property type="match status" value="1"/>
</dbReference>
<sequence length="331" mass="37117">MTTSIRIAAGIFLLWTSSAAAQSPPPNWVQVTDKAAFTPRDSCGEVVFNGRMWLLGGWVNSFQDPPRDVWSSADGVTWDRATEAAAWKHSDFPMAVAFQDRMWVMGGWHGGRLPHASASNAVWSSTDGANWKQETAAAAWSPRMAAGAVVFNNRLWIFGGTQKYYFGDDDDLKNDVWSSADGVHWELATDKAPWSPRAYLGAVVHAGRLWVLGGGNYLPNYQVKNDVWSSTDGVHWDLVAEAAPWSPRIWFFAAAYRERLWVLGGWSNHPSKNWNDVWTSADGKTWSEFKTETIWTPRHEHSVYVHQDKLWVVTGHAAPLSGEVWRLDGVR</sequence>
<gene>
    <name evidence="4" type="ORF">ENQ76_11765</name>
</gene>
<accession>A0A7C2NXS2</accession>
<keyword evidence="3" id="KW-0732">Signal</keyword>